<protein>
    <recommendedName>
        <fullName evidence="9">Glycosyltransferase RgtA/B/C/D-like domain-containing protein</fullName>
    </recommendedName>
</protein>
<dbReference type="GO" id="GO:0009103">
    <property type="term" value="P:lipopolysaccharide biosynthetic process"/>
    <property type="evidence" value="ECO:0007669"/>
    <property type="project" value="UniProtKB-ARBA"/>
</dbReference>
<accession>A0A7X3K0A2</accession>
<sequence>MKSVQLVKILLIWFVLIIALVLRLTYVLGNEYEPLEFDQKNYTVMAEQIIEQGVYGYLSTESNTYVTPGFPLFLTAILAVFGYTDIEQTYMVVRVLQAFISLAAIGFLYKIGDRLFNWQTGIVAALMAAVYAPFIFVTSLILTEVIFMASLMALVYYQVKIIQENKRKDHLIAGILLALSVLIRPNILLIAPVPYIFLWFQYRKPFVKEIGWGVLAFAVGMLPWWVRNLMTFQEFIFLSKEGAANPLLGGTDPYMKGTLDWSRIDPNDQKGEAIRRIKEGLQNDPALWIRWFTVGKLKEMFWNRIYMGDYPGTVAGWYALMLPKIHKLLVLAGLMGSLVSWFINKSYRYLAAIFFIMLGTQLMFIPEPRYTIGMMLLLMLMVAGLLVQGITYASGRLGSSRRVRRAEAGGR</sequence>
<gene>
    <name evidence="10" type="ORF">EDM21_15310</name>
</gene>
<dbReference type="Pfam" id="PF13231">
    <property type="entry name" value="PMT_2"/>
    <property type="match status" value="1"/>
</dbReference>
<evidence type="ECO:0000256" key="6">
    <source>
        <dbReference type="ARBA" id="ARBA00022989"/>
    </source>
</evidence>
<keyword evidence="7 8" id="KW-0472">Membrane</keyword>
<feature type="domain" description="Glycosyltransferase RgtA/B/C/D-like" evidence="9">
    <location>
        <begin position="67"/>
        <end position="224"/>
    </location>
</feature>
<evidence type="ECO:0000256" key="3">
    <source>
        <dbReference type="ARBA" id="ARBA00022676"/>
    </source>
</evidence>
<dbReference type="Proteomes" id="UP000490800">
    <property type="component" value="Unassembled WGS sequence"/>
</dbReference>
<dbReference type="EMBL" id="RHLK01000008">
    <property type="protein sequence ID" value="MVP00877.1"/>
    <property type="molecule type" value="Genomic_DNA"/>
</dbReference>
<keyword evidence="5 8" id="KW-0812">Transmembrane</keyword>
<feature type="transmembrane region" description="Helical" evidence="8">
    <location>
        <begin position="210"/>
        <end position="226"/>
    </location>
</feature>
<keyword evidence="3" id="KW-0328">Glycosyltransferase</keyword>
<dbReference type="InterPro" id="IPR038731">
    <property type="entry name" value="RgtA/B/C-like"/>
</dbReference>
<evidence type="ECO:0000259" key="9">
    <source>
        <dbReference type="Pfam" id="PF13231"/>
    </source>
</evidence>
<reference evidence="10 11" key="1">
    <citation type="journal article" date="2019" name="Microorganisms">
        <title>Paenibacillus lutrae sp. nov., A Chitinolytic Species Isolated from A River Otter in Castril Natural Park, Granada, Spain.</title>
        <authorList>
            <person name="Rodriguez M."/>
            <person name="Reina J.C."/>
            <person name="Bejar V."/>
            <person name="Llamas I."/>
        </authorList>
    </citation>
    <scope>NUCLEOTIDE SEQUENCE [LARGE SCALE GENOMIC DNA]</scope>
    <source>
        <strain evidence="10 11">N10</strain>
    </source>
</reference>
<evidence type="ECO:0000313" key="10">
    <source>
        <dbReference type="EMBL" id="MVP00877.1"/>
    </source>
</evidence>
<proteinExistence type="predicted"/>
<keyword evidence="6 8" id="KW-1133">Transmembrane helix</keyword>
<name>A0A7X3K0A2_9BACL</name>
<evidence type="ECO:0000313" key="11">
    <source>
        <dbReference type="Proteomes" id="UP000490800"/>
    </source>
</evidence>
<dbReference type="OrthoDB" id="136232at2"/>
<dbReference type="GO" id="GO:0016763">
    <property type="term" value="F:pentosyltransferase activity"/>
    <property type="evidence" value="ECO:0007669"/>
    <property type="project" value="TreeGrafter"/>
</dbReference>
<comment type="subcellular location">
    <subcellularLocation>
        <location evidence="1">Cell membrane</location>
        <topology evidence="1">Multi-pass membrane protein</topology>
    </subcellularLocation>
</comment>
<organism evidence="10 11">
    <name type="scientific">Paenibacillus lutrae</name>
    <dbReference type="NCBI Taxonomy" id="2078573"/>
    <lineage>
        <taxon>Bacteria</taxon>
        <taxon>Bacillati</taxon>
        <taxon>Bacillota</taxon>
        <taxon>Bacilli</taxon>
        <taxon>Bacillales</taxon>
        <taxon>Paenibacillaceae</taxon>
        <taxon>Paenibacillus</taxon>
    </lineage>
</organism>
<feature type="transmembrane region" description="Helical" evidence="8">
    <location>
        <begin position="91"/>
        <end position="111"/>
    </location>
</feature>
<feature type="transmembrane region" description="Helical" evidence="8">
    <location>
        <begin position="372"/>
        <end position="395"/>
    </location>
</feature>
<feature type="transmembrane region" description="Helical" evidence="8">
    <location>
        <begin position="171"/>
        <end position="198"/>
    </location>
</feature>
<feature type="transmembrane region" description="Helical" evidence="8">
    <location>
        <begin position="65"/>
        <end position="84"/>
    </location>
</feature>
<keyword evidence="4" id="KW-0808">Transferase</keyword>
<feature type="transmembrane region" description="Helical" evidence="8">
    <location>
        <begin position="131"/>
        <end position="159"/>
    </location>
</feature>
<dbReference type="PANTHER" id="PTHR33908:SF11">
    <property type="entry name" value="MEMBRANE PROTEIN"/>
    <property type="match status" value="1"/>
</dbReference>
<keyword evidence="2" id="KW-1003">Cell membrane</keyword>
<evidence type="ECO:0000256" key="1">
    <source>
        <dbReference type="ARBA" id="ARBA00004651"/>
    </source>
</evidence>
<evidence type="ECO:0000256" key="2">
    <source>
        <dbReference type="ARBA" id="ARBA00022475"/>
    </source>
</evidence>
<evidence type="ECO:0000256" key="7">
    <source>
        <dbReference type="ARBA" id="ARBA00023136"/>
    </source>
</evidence>
<dbReference type="PANTHER" id="PTHR33908">
    <property type="entry name" value="MANNOSYLTRANSFERASE YKCB-RELATED"/>
    <property type="match status" value="1"/>
</dbReference>
<feature type="transmembrane region" description="Helical" evidence="8">
    <location>
        <begin position="349"/>
        <end position="366"/>
    </location>
</feature>
<keyword evidence="11" id="KW-1185">Reference proteome</keyword>
<evidence type="ECO:0000256" key="8">
    <source>
        <dbReference type="SAM" id="Phobius"/>
    </source>
</evidence>
<evidence type="ECO:0000256" key="5">
    <source>
        <dbReference type="ARBA" id="ARBA00022692"/>
    </source>
</evidence>
<evidence type="ECO:0000256" key="4">
    <source>
        <dbReference type="ARBA" id="ARBA00022679"/>
    </source>
</evidence>
<dbReference type="InterPro" id="IPR050297">
    <property type="entry name" value="LipidA_mod_glycosyltrf_83"/>
</dbReference>
<comment type="caution">
    <text evidence="10">The sequence shown here is derived from an EMBL/GenBank/DDBJ whole genome shotgun (WGS) entry which is preliminary data.</text>
</comment>
<feature type="transmembrane region" description="Helical" evidence="8">
    <location>
        <begin position="7"/>
        <end position="28"/>
    </location>
</feature>
<dbReference type="GO" id="GO:0005886">
    <property type="term" value="C:plasma membrane"/>
    <property type="evidence" value="ECO:0007669"/>
    <property type="project" value="UniProtKB-SubCell"/>
</dbReference>
<dbReference type="AlphaFoldDB" id="A0A7X3K0A2"/>